<dbReference type="InterPro" id="IPR001647">
    <property type="entry name" value="HTH_TetR"/>
</dbReference>
<dbReference type="InterPro" id="IPR009057">
    <property type="entry name" value="Homeodomain-like_sf"/>
</dbReference>
<comment type="caution">
    <text evidence="6">The sequence shown here is derived from an EMBL/GenBank/DDBJ whole genome shotgun (WGS) entry which is preliminary data.</text>
</comment>
<dbReference type="RefSeq" id="WP_221857647.1">
    <property type="nucleotide sequence ID" value="NZ_BAAAYV010000002.1"/>
</dbReference>
<dbReference type="InterPro" id="IPR036271">
    <property type="entry name" value="Tet_transcr_reg_TetR-rel_C_sf"/>
</dbReference>
<dbReference type="PROSITE" id="PS50977">
    <property type="entry name" value="HTH_TETR_2"/>
    <property type="match status" value="1"/>
</dbReference>
<organism evidence="6 7">
    <name type="scientific">Microbacterium marinilacus</name>
    <dbReference type="NCBI Taxonomy" id="415209"/>
    <lineage>
        <taxon>Bacteria</taxon>
        <taxon>Bacillati</taxon>
        <taxon>Actinomycetota</taxon>
        <taxon>Actinomycetes</taxon>
        <taxon>Micrococcales</taxon>
        <taxon>Microbacteriaceae</taxon>
        <taxon>Microbacterium</taxon>
    </lineage>
</organism>
<name>A0ABP7B120_9MICO</name>
<sequence>MPKQERGIATREAILQAGARVFGRMHYERARVADILAEAGITQGGFYFHFPGGKKQVAEELILRQDAAFAELRDAAAAEGEGISALVAIGRALGRHLQADAVARAGVRLVTQAPEEFPGVAQLVNPSWLQALESTLERARADGSLHRGVDIPRAARSLVYLFNGTHASSYVSDGWEALPDAVETAIEFAVQALAAPDASRCAQGSGDPDARR</sequence>
<dbReference type="Pfam" id="PF00440">
    <property type="entry name" value="TetR_N"/>
    <property type="match status" value="1"/>
</dbReference>
<feature type="domain" description="HTH tetR-type" evidence="5">
    <location>
        <begin position="8"/>
        <end position="68"/>
    </location>
</feature>
<evidence type="ECO:0000313" key="6">
    <source>
        <dbReference type="EMBL" id="GAA3645849.1"/>
    </source>
</evidence>
<keyword evidence="2 4" id="KW-0238">DNA-binding</keyword>
<evidence type="ECO:0000256" key="1">
    <source>
        <dbReference type="ARBA" id="ARBA00023015"/>
    </source>
</evidence>
<dbReference type="Gene3D" id="1.10.357.10">
    <property type="entry name" value="Tetracycline Repressor, domain 2"/>
    <property type="match status" value="1"/>
</dbReference>
<keyword evidence="3" id="KW-0804">Transcription</keyword>
<evidence type="ECO:0000256" key="2">
    <source>
        <dbReference type="ARBA" id="ARBA00023125"/>
    </source>
</evidence>
<keyword evidence="1" id="KW-0805">Transcription regulation</keyword>
<reference evidence="7" key="1">
    <citation type="journal article" date="2019" name="Int. J. Syst. Evol. Microbiol.">
        <title>The Global Catalogue of Microorganisms (GCM) 10K type strain sequencing project: providing services to taxonomists for standard genome sequencing and annotation.</title>
        <authorList>
            <consortium name="The Broad Institute Genomics Platform"/>
            <consortium name="The Broad Institute Genome Sequencing Center for Infectious Disease"/>
            <person name="Wu L."/>
            <person name="Ma J."/>
        </authorList>
    </citation>
    <scope>NUCLEOTIDE SEQUENCE [LARGE SCALE GENOMIC DNA]</scope>
    <source>
        <strain evidence="7">JCM 16546</strain>
    </source>
</reference>
<protein>
    <submittedName>
        <fullName evidence="6">ScbR family autoregulator-binding transcription factor</fullName>
    </submittedName>
</protein>
<dbReference type="PANTHER" id="PTHR47506:SF6">
    <property type="entry name" value="HTH-TYPE TRANSCRIPTIONAL REPRESSOR NEMR"/>
    <property type="match status" value="1"/>
</dbReference>
<dbReference type="SUPFAM" id="SSF46689">
    <property type="entry name" value="Homeodomain-like"/>
    <property type="match status" value="1"/>
</dbReference>
<feature type="DNA-binding region" description="H-T-H motif" evidence="4">
    <location>
        <begin position="31"/>
        <end position="50"/>
    </location>
</feature>
<accession>A0ABP7B120</accession>
<dbReference type="EMBL" id="BAAAYV010000002">
    <property type="protein sequence ID" value="GAA3645849.1"/>
    <property type="molecule type" value="Genomic_DNA"/>
</dbReference>
<keyword evidence="7" id="KW-1185">Reference proteome</keyword>
<evidence type="ECO:0000259" key="5">
    <source>
        <dbReference type="PROSITE" id="PS50977"/>
    </source>
</evidence>
<dbReference type="Proteomes" id="UP001410795">
    <property type="component" value="Unassembled WGS sequence"/>
</dbReference>
<gene>
    <name evidence="6" type="ORF">GCM10022202_01360</name>
</gene>
<evidence type="ECO:0000256" key="3">
    <source>
        <dbReference type="ARBA" id="ARBA00023163"/>
    </source>
</evidence>
<evidence type="ECO:0000313" key="7">
    <source>
        <dbReference type="Proteomes" id="UP001410795"/>
    </source>
</evidence>
<proteinExistence type="predicted"/>
<evidence type="ECO:0000256" key="4">
    <source>
        <dbReference type="PROSITE-ProRule" id="PRU00335"/>
    </source>
</evidence>
<dbReference type="SUPFAM" id="SSF48498">
    <property type="entry name" value="Tetracyclin repressor-like, C-terminal domain"/>
    <property type="match status" value="1"/>
</dbReference>
<dbReference type="PANTHER" id="PTHR47506">
    <property type="entry name" value="TRANSCRIPTIONAL REGULATORY PROTEIN"/>
    <property type="match status" value="1"/>
</dbReference>